<feature type="region of interest" description="Disordered" evidence="1">
    <location>
        <begin position="22"/>
        <end position="64"/>
    </location>
</feature>
<proteinExistence type="predicted"/>
<evidence type="ECO:0000256" key="1">
    <source>
        <dbReference type="SAM" id="MobiDB-lite"/>
    </source>
</evidence>
<keyword evidence="3" id="KW-1185">Reference proteome</keyword>
<protein>
    <submittedName>
        <fullName evidence="2">Uncharacterized protein</fullName>
    </submittedName>
</protein>
<sequence>MTVFLLTDPITRPPWRLIKSSASSLSKLQPHSKSSRGLYIESSPWGWDENGEERKRNRKGRRYESNEEVDIRCPKFTLGLVLDDLKIDVTK</sequence>
<evidence type="ECO:0000313" key="3">
    <source>
        <dbReference type="Proteomes" id="UP001187192"/>
    </source>
</evidence>
<accession>A0AA88CLG5</accession>
<dbReference type="EMBL" id="BTGU01006547">
    <property type="protein sequence ID" value="GMN21161.1"/>
    <property type="molecule type" value="Genomic_DNA"/>
</dbReference>
<comment type="caution">
    <text evidence="2">The sequence shown here is derived from an EMBL/GenBank/DDBJ whole genome shotgun (WGS) entry which is preliminary data.</text>
</comment>
<name>A0AA88CLG5_FICCA</name>
<evidence type="ECO:0000313" key="2">
    <source>
        <dbReference type="EMBL" id="GMN21161.1"/>
    </source>
</evidence>
<dbReference type="AlphaFoldDB" id="A0AA88CLG5"/>
<dbReference type="Proteomes" id="UP001187192">
    <property type="component" value="Unassembled WGS sequence"/>
</dbReference>
<reference evidence="2" key="1">
    <citation type="submission" date="2023-07" db="EMBL/GenBank/DDBJ databases">
        <title>draft genome sequence of fig (Ficus carica).</title>
        <authorList>
            <person name="Takahashi T."/>
            <person name="Nishimura K."/>
        </authorList>
    </citation>
    <scope>NUCLEOTIDE SEQUENCE</scope>
</reference>
<organism evidence="2 3">
    <name type="scientific">Ficus carica</name>
    <name type="common">Common fig</name>
    <dbReference type="NCBI Taxonomy" id="3494"/>
    <lineage>
        <taxon>Eukaryota</taxon>
        <taxon>Viridiplantae</taxon>
        <taxon>Streptophyta</taxon>
        <taxon>Embryophyta</taxon>
        <taxon>Tracheophyta</taxon>
        <taxon>Spermatophyta</taxon>
        <taxon>Magnoliopsida</taxon>
        <taxon>eudicotyledons</taxon>
        <taxon>Gunneridae</taxon>
        <taxon>Pentapetalae</taxon>
        <taxon>rosids</taxon>
        <taxon>fabids</taxon>
        <taxon>Rosales</taxon>
        <taxon>Moraceae</taxon>
        <taxon>Ficeae</taxon>
        <taxon>Ficus</taxon>
    </lineage>
</organism>
<gene>
    <name evidence="2" type="ORF">TIFTF001_048839</name>
</gene>